<organism evidence="1 2">
    <name type="scientific">Allosphingosinicella indica</name>
    <dbReference type="NCBI Taxonomy" id="941907"/>
    <lineage>
        <taxon>Bacteria</taxon>
        <taxon>Pseudomonadati</taxon>
        <taxon>Pseudomonadota</taxon>
        <taxon>Alphaproteobacteria</taxon>
        <taxon>Sphingomonadales</taxon>
        <taxon>Sphingomonadaceae</taxon>
        <taxon>Allosphingosinicella</taxon>
    </lineage>
</organism>
<proteinExistence type="predicted"/>
<dbReference type="AlphaFoldDB" id="A0A1X7GJB7"/>
<dbReference type="EMBL" id="LT840185">
    <property type="protein sequence ID" value="SMF70674.1"/>
    <property type="molecule type" value="Genomic_DNA"/>
</dbReference>
<dbReference type="STRING" id="941907.SAMN06295910_1926"/>
<keyword evidence="2" id="KW-1185">Reference proteome</keyword>
<name>A0A1X7GJB7_9SPHN</name>
<accession>A0A1X7GJB7</accession>
<protein>
    <submittedName>
        <fullName evidence="1">Uncharacterized protein</fullName>
    </submittedName>
</protein>
<sequence>MLNSPASFPHAGSYALREKADGWDAVRILNAPDAKGEVTVAIVGTAGSSGNTRVALSTLIDGTPLTDAERAEMNALMGRGCNSADGARREELMDRDHRACRLAAMLNAADPAQAGEAA</sequence>
<evidence type="ECO:0000313" key="1">
    <source>
        <dbReference type="EMBL" id="SMF70674.1"/>
    </source>
</evidence>
<gene>
    <name evidence="1" type="ORF">SAMN06295910_1926</name>
</gene>
<dbReference type="OrthoDB" id="225559at204457"/>
<dbReference type="Proteomes" id="UP000192934">
    <property type="component" value="Chromosome I"/>
</dbReference>
<dbReference type="RefSeq" id="WP_085218576.1">
    <property type="nucleotide sequence ID" value="NZ_LT840185.1"/>
</dbReference>
<reference evidence="2" key="1">
    <citation type="submission" date="2017-04" db="EMBL/GenBank/DDBJ databases">
        <authorList>
            <person name="Varghese N."/>
            <person name="Submissions S."/>
        </authorList>
    </citation>
    <scope>NUCLEOTIDE SEQUENCE [LARGE SCALE GENOMIC DNA]</scope>
    <source>
        <strain evidence="2">Dd16</strain>
    </source>
</reference>
<evidence type="ECO:0000313" key="2">
    <source>
        <dbReference type="Proteomes" id="UP000192934"/>
    </source>
</evidence>